<organism evidence="2">
    <name type="scientific">Pseudogymnoascus destructans</name>
    <dbReference type="NCBI Taxonomy" id="655981"/>
    <lineage>
        <taxon>Eukaryota</taxon>
        <taxon>Fungi</taxon>
        <taxon>Dikarya</taxon>
        <taxon>Ascomycota</taxon>
        <taxon>Pezizomycotina</taxon>
        <taxon>Leotiomycetes</taxon>
        <taxon>Thelebolales</taxon>
        <taxon>Thelebolaceae</taxon>
        <taxon>Pseudogymnoascus</taxon>
    </lineage>
</organism>
<accession>A0A176ZZP5</accession>
<feature type="coiled-coil region" evidence="1">
    <location>
        <begin position="161"/>
        <end position="188"/>
    </location>
</feature>
<dbReference type="VEuPathDB" id="FungiDB:GMDG_05773"/>
<name>A0A176ZZP5_9PEZI</name>
<proteinExistence type="predicted"/>
<dbReference type="Proteomes" id="UP000077154">
    <property type="component" value="Unassembled WGS sequence"/>
</dbReference>
<evidence type="ECO:0000256" key="1">
    <source>
        <dbReference type="SAM" id="Coils"/>
    </source>
</evidence>
<sequence length="223" mass="24813">MSFDGLSPDSKGEKIDIEEGLTTAKASVEDLYKEVALQKGIIESHQLAVDTLEEEHAKFTTTIESHTKEQGSYMNTIKELEAKIAEAKSTIDSLHDENGESRRIAASRLSDYEVQNKELVELKEEIQRLPASNDSLTMEVADLGETIVSNKSTLGAHDWEITNVKKILKELKATANENQQQIVEQESEICLMSTDNDKLQNEINKIRTVADGNRPKANVQAAK</sequence>
<feature type="coiled-coil region" evidence="1">
    <location>
        <begin position="49"/>
        <end position="129"/>
    </location>
</feature>
<dbReference type="RefSeq" id="XP_024320696.1">
    <property type="nucleotide sequence ID" value="XM_024471853.1"/>
</dbReference>
<gene>
    <name evidence="2" type="ORF">VC83_08298</name>
</gene>
<dbReference type="Gene3D" id="1.10.287.1490">
    <property type="match status" value="1"/>
</dbReference>
<protein>
    <submittedName>
        <fullName evidence="2">Uncharacterized protein</fullName>
    </submittedName>
</protein>
<keyword evidence="1" id="KW-0175">Coiled coil</keyword>
<reference evidence="2" key="1">
    <citation type="submission" date="2016-03" db="EMBL/GenBank/DDBJ databases">
        <title>Updated assembly of Pseudogymnoascus destructans, the fungus causing white-nose syndrome of bats.</title>
        <authorList>
            <person name="Palmer J.M."/>
            <person name="Drees K.P."/>
            <person name="Foster J.T."/>
            <person name="Lindner D.L."/>
        </authorList>
    </citation>
    <scope>NUCLEOTIDE SEQUENCE [LARGE SCALE GENOMIC DNA]</scope>
    <source>
        <strain evidence="2">20631-21</strain>
    </source>
</reference>
<dbReference type="GeneID" id="36291340"/>
<dbReference type="EMBL" id="KV441409">
    <property type="protein sequence ID" value="OAF55396.1"/>
    <property type="molecule type" value="Genomic_DNA"/>
</dbReference>
<dbReference type="AlphaFoldDB" id="A0A176ZZP5"/>
<evidence type="ECO:0000313" key="2">
    <source>
        <dbReference type="EMBL" id="OAF55396.1"/>
    </source>
</evidence>